<gene>
    <name evidence="1" type="ORF">GCM10009759_25310</name>
</gene>
<dbReference type="RefSeq" id="WP_344552083.1">
    <property type="nucleotide sequence ID" value="NZ_BAAANS010000014.1"/>
</dbReference>
<reference evidence="2" key="1">
    <citation type="journal article" date="2019" name="Int. J. Syst. Evol. Microbiol.">
        <title>The Global Catalogue of Microorganisms (GCM) 10K type strain sequencing project: providing services to taxonomists for standard genome sequencing and annotation.</title>
        <authorList>
            <consortium name="The Broad Institute Genomics Platform"/>
            <consortium name="The Broad Institute Genome Sequencing Center for Infectious Disease"/>
            <person name="Wu L."/>
            <person name="Ma J."/>
        </authorList>
    </citation>
    <scope>NUCLEOTIDE SEQUENCE [LARGE SCALE GENOMIC DNA]</scope>
    <source>
        <strain evidence="2">JCM 14559</strain>
    </source>
</reference>
<dbReference type="EMBL" id="BAAANS010000014">
    <property type="protein sequence ID" value="GAA2096274.1"/>
    <property type="molecule type" value="Genomic_DNA"/>
</dbReference>
<organism evidence="1 2">
    <name type="scientific">Kitasatospora saccharophila</name>
    <dbReference type="NCBI Taxonomy" id="407973"/>
    <lineage>
        <taxon>Bacteria</taxon>
        <taxon>Bacillati</taxon>
        <taxon>Actinomycetota</taxon>
        <taxon>Actinomycetes</taxon>
        <taxon>Kitasatosporales</taxon>
        <taxon>Streptomycetaceae</taxon>
        <taxon>Kitasatospora</taxon>
    </lineage>
</organism>
<name>A0ABP5IC55_9ACTN</name>
<evidence type="ECO:0000313" key="2">
    <source>
        <dbReference type="Proteomes" id="UP001500897"/>
    </source>
</evidence>
<protein>
    <recommendedName>
        <fullName evidence="3">Excreted virulence factor EspC (Type VII ESX diderm)</fullName>
    </recommendedName>
</protein>
<dbReference type="Proteomes" id="UP001500897">
    <property type="component" value="Unassembled WGS sequence"/>
</dbReference>
<evidence type="ECO:0000313" key="1">
    <source>
        <dbReference type="EMBL" id="GAA2096274.1"/>
    </source>
</evidence>
<comment type="caution">
    <text evidence="1">The sequence shown here is derived from an EMBL/GenBank/DDBJ whole genome shotgun (WGS) entry which is preliminary data.</text>
</comment>
<keyword evidence="2" id="KW-1185">Reference proteome</keyword>
<proteinExistence type="predicted"/>
<sequence>MADPTSTGKTSTLKAAFAEFDVLKDIVTGVNDDLTLINTLNLHVGGDDEIGKQYHQQVDEGTRILTELITRIRTTMGQYYEGGTAFADTLDRADDDGAHLMNSKL</sequence>
<accession>A0ABP5IC55</accession>
<evidence type="ECO:0008006" key="3">
    <source>
        <dbReference type="Google" id="ProtNLM"/>
    </source>
</evidence>